<sequence>MTSTLVGPQETVATKAGLVWTRHQQESMCKTFLQSTLEGSRLRGRQNKSWMDKFQRVDIPFYG</sequence>
<proteinExistence type="predicted"/>
<evidence type="ECO:0000313" key="2">
    <source>
        <dbReference type="Proteomes" id="UP000828390"/>
    </source>
</evidence>
<reference evidence="1" key="2">
    <citation type="submission" date="2020-11" db="EMBL/GenBank/DDBJ databases">
        <authorList>
            <person name="McCartney M.A."/>
            <person name="Auch B."/>
            <person name="Kono T."/>
            <person name="Mallez S."/>
            <person name="Becker A."/>
            <person name="Gohl D.M."/>
            <person name="Silverstein K.A.T."/>
            <person name="Koren S."/>
            <person name="Bechman K.B."/>
            <person name="Herman A."/>
            <person name="Abrahante J.E."/>
            <person name="Garbe J."/>
        </authorList>
    </citation>
    <scope>NUCLEOTIDE SEQUENCE</scope>
    <source>
        <strain evidence="1">Duluth1</strain>
        <tissue evidence="1">Whole animal</tissue>
    </source>
</reference>
<keyword evidence="2" id="KW-1185">Reference proteome</keyword>
<reference evidence="1" key="1">
    <citation type="journal article" date="2019" name="bioRxiv">
        <title>The Genome of the Zebra Mussel, Dreissena polymorpha: A Resource for Invasive Species Research.</title>
        <authorList>
            <person name="McCartney M.A."/>
            <person name="Auch B."/>
            <person name="Kono T."/>
            <person name="Mallez S."/>
            <person name="Zhang Y."/>
            <person name="Obille A."/>
            <person name="Becker A."/>
            <person name="Abrahante J.E."/>
            <person name="Garbe J."/>
            <person name="Badalamenti J.P."/>
            <person name="Herman A."/>
            <person name="Mangelson H."/>
            <person name="Liachko I."/>
            <person name="Sullivan S."/>
            <person name="Sone E.D."/>
            <person name="Koren S."/>
            <person name="Silverstein K.A.T."/>
            <person name="Beckman K.B."/>
            <person name="Gohl D.M."/>
        </authorList>
    </citation>
    <scope>NUCLEOTIDE SEQUENCE</scope>
    <source>
        <strain evidence="1">Duluth1</strain>
        <tissue evidence="1">Whole animal</tissue>
    </source>
</reference>
<dbReference type="EMBL" id="JAIWYP010000008">
    <property type="protein sequence ID" value="KAH3788809.1"/>
    <property type="molecule type" value="Genomic_DNA"/>
</dbReference>
<comment type="caution">
    <text evidence="1">The sequence shown here is derived from an EMBL/GenBank/DDBJ whole genome shotgun (WGS) entry which is preliminary data.</text>
</comment>
<protein>
    <submittedName>
        <fullName evidence="1">Uncharacterized protein</fullName>
    </submittedName>
</protein>
<dbReference type="Proteomes" id="UP000828390">
    <property type="component" value="Unassembled WGS sequence"/>
</dbReference>
<accession>A0A9D4IXV6</accession>
<gene>
    <name evidence="1" type="ORF">DPMN_166971</name>
</gene>
<evidence type="ECO:0000313" key="1">
    <source>
        <dbReference type="EMBL" id="KAH3788809.1"/>
    </source>
</evidence>
<name>A0A9D4IXV6_DREPO</name>
<organism evidence="1 2">
    <name type="scientific">Dreissena polymorpha</name>
    <name type="common">Zebra mussel</name>
    <name type="synonym">Mytilus polymorpha</name>
    <dbReference type="NCBI Taxonomy" id="45954"/>
    <lineage>
        <taxon>Eukaryota</taxon>
        <taxon>Metazoa</taxon>
        <taxon>Spiralia</taxon>
        <taxon>Lophotrochozoa</taxon>
        <taxon>Mollusca</taxon>
        <taxon>Bivalvia</taxon>
        <taxon>Autobranchia</taxon>
        <taxon>Heteroconchia</taxon>
        <taxon>Euheterodonta</taxon>
        <taxon>Imparidentia</taxon>
        <taxon>Neoheterodontei</taxon>
        <taxon>Myida</taxon>
        <taxon>Dreissenoidea</taxon>
        <taxon>Dreissenidae</taxon>
        <taxon>Dreissena</taxon>
    </lineage>
</organism>
<dbReference type="AlphaFoldDB" id="A0A9D4IXV6"/>